<feature type="compositionally biased region" description="Basic and acidic residues" evidence="1">
    <location>
        <begin position="280"/>
        <end position="290"/>
    </location>
</feature>
<feature type="compositionally biased region" description="Acidic residues" evidence="1">
    <location>
        <begin position="191"/>
        <end position="208"/>
    </location>
</feature>
<evidence type="ECO:0000313" key="2">
    <source>
        <dbReference type="EMBL" id="KAF2636335.1"/>
    </source>
</evidence>
<keyword evidence="3" id="KW-1185">Reference proteome</keyword>
<feature type="region of interest" description="Disordered" evidence="1">
    <location>
        <begin position="16"/>
        <end position="77"/>
    </location>
</feature>
<evidence type="ECO:0000313" key="3">
    <source>
        <dbReference type="Proteomes" id="UP000799753"/>
    </source>
</evidence>
<sequence>MSDWIALLRQKLSKEQIRKEQKTTKTNVPPDCEGDCEYDVAVDLSGRRDPGGGLQNQQSTEAQQPASLPLRDRENPKREMHHINKPITRMHKQPQLRNISCVGRDLNLPGRKMKPRLFSKLKKYFSCKDGSRRPMPDLAKTHGWTIVAREMSNEIEYETDSEEDDDRRLTIDAMRPVISRRAPVAGVQVQPEEEQGVESGLEMEDDGTEAVLPRSDEGTGEEMYNFASQQRKRHHRMVSRVELPTWTKTVYGHPADPTKEKKWMLSMGSEKEEEGAEGAAGKEKRLRGNERGWISV</sequence>
<proteinExistence type="predicted"/>
<feature type="region of interest" description="Disordered" evidence="1">
    <location>
        <begin position="266"/>
        <end position="296"/>
    </location>
</feature>
<name>A0A6A6RMG3_9PLEO</name>
<organism evidence="2 3">
    <name type="scientific">Massarina eburnea CBS 473.64</name>
    <dbReference type="NCBI Taxonomy" id="1395130"/>
    <lineage>
        <taxon>Eukaryota</taxon>
        <taxon>Fungi</taxon>
        <taxon>Dikarya</taxon>
        <taxon>Ascomycota</taxon>
        <taxon>Pezizomycotina</taxon>
        <taxon>Dothideomycetes</taxon>
        <taxon>Pleosporomycetidae</taxon>
        <taxon>Pleosporales</taxon>
        <taxon>Massarineae</taxon>
        <taxon>Massarinaceae</taxon>
        <taxon>Massarina</taxon>
    </lineage>
</organism>
<dbReference type="Proteomes" id="UP000799753">
    <property type="component" value="Unassembled WGS sequence"/>
</dbReference>
<dbReference type="EMBL" id="MU006799">
    <property type="protein sequence ID" value="KAF2636335.1"/>
    <property type="molecule type" value="Genomic_DNA"/>
</dbReference>
<feature type="region of interest" description="Disordered" evidence="1">
    <location>
        <begin position="189"/>
        <end position="219"/>
    </location>
</feature>
<protein>
    <submittedName>
        <fullName evidence="2">Uncharacterized protein</fullName>
    </submittedName>
</protein>
<dbReference type="AlphaFoldDB" id="A0A6A6RMG3"/>
<accession>A0A6A6RMG3</accession>
<feature type="compositionally biased region" description="Polar residues" evidence="1">
    <location>
        <begin position="55"/>
        <end position="66"/>
    </location>
</feature>
<reference evidence="2" key="1">
    <citation type="journal article" date="2020" name="Stud. Mycol.">
        <title>101 Dothideomycetes genomes: a test case for predicting lifestyles and emergence of pathogens.</title>
        <authorList>
            <person name="Haridas S."/>
            <person name="Albert R."/>
            <person name="Binder M."/>
            <person name="Bloem J."/>
            <person name="Labutti K."/>
            <person name="Salamov A."/>
            <person name="Andreopoulos B."/>
            <person name="Baker S."/>
            <person name="Barry K."/>
            <person name="Bills G."/>
            <person name="Bluhm B."/>
            <person name="Cannon C."/>
            <person name="Castanera R."/>
            <person name="Culley D."/>
            <person name="Daum C."/>
            <person name="Ezra D."/>
            <person name="Gonzalez J."/>
            <person name="Henrissat B."/>
            <person name="Kuo A."/>
            <person name="Liang C."/>
            <person name="Lipzen A."/>
            <person name="Lutzoni F."/>
            <person name="Magnuson J."/>
            <person name="Mondo S."/>
            <person name="Nolan M."/>
            <person name="Ohm R."/>
            <person name="Pangilinan J."/>
            <person name="Park H.-J."/>
            <person name="Ramirez L."/>
            <person name="Alfaro M."/>
            <person name="Sun H."/>
            <person name="Tritt A."/>
            <person name="Yoshinaga Y."/>
            <person name="Zwiers L.-H."/>
            <person name="Turgeon B."/>
            <person name="Goodwin S."/>
            <person name="Spatafora J."/>
            <person name="Crous P."/>
            <person name="Grigoriev I."/>
        </authorList>
    </citation>
    <scope>NUCLEOTIDE SEQUENCE</scope>
    <source>
        <strain evidence="2">CBS 473.64</strain>
    </source>
</reference>
<evidence type="ECO:0000256" key="1">
    <source>
        <dbReference type="SAM" id="MobiDB-lite"/>
    </source>
</evidence>
<gene>
    <name evidence="2" type="ORF">P280DRAFT_510569</name>
</gene>